<accession>A0A094ITT5</accession>
<proteinExistence type="inferred from homology"/>
<feature type="region of interest" description="Disordered" evidence="2">
    <location>
        <begin position="107"/>
        <end position="139"/>
    </location>
</feature>
<comment type="similarity">
    <text evidence="1">Belongs to the prokaryotic/mitochondrial release factor family.</text>
</comment>
<sequence>MSDIQISQRVSIPEQEIEWQFIRSSGAGGQNVNKVATAAQLIFDIKASSLPDYYKQRLLAKSDHRITASGKVIIKSQSTRSQLQNRELALEQFIELVASVQRQAKKRIPTKPSLAAKKRRIEGKKKHGDVKSLRQKPLV</sequence>
<dbReference type="GO" id="GO:0072344">
    <property type="term" value="P:rescue of stalled ribosome"/>
    <property type="evidence" value="ECO:0007669"/>
    <property type="project" value="TreeGrafter"/>
</dbReference>
<name>A0A094ITT5_9GAMM</name>
<dbReference type="PANTHER" id="PTHR47814">
    <property type="entry name" value="PEPTIDYL-TRNA HYDROLASE ARFB"/>
    <property type="match status" value="1"/>
</dbReference>
<dbReference type="GO" id="GO:0043022">
    <property type="term" value="F:ribosome binding"/>
    <property type="evidence" value="ECO:0007669"/>
    <property type="project" value="TreeGrafter"/>
</dbReference>
<evidence type="ECO:0000259" key="3">
    <source>
        <dbReference type="Pfam" id="PF00472"/>
    </source>
</evidence>
<dbReference type="eggNOG" id="COG1186">
    <property type="taxonomic scope" value="Bacteria"/>
</dbReference>
<evidence type="ECO:0000256" key="1">
    <source>
        <dbReference type="ARBA" id="ARBA00010835"/>
    </source>
</evidence>
<dbReference type="Gene3D" id="3.30.160.20">
    <property type="match status" value="1"/>
</dbReference>
<protein>
    <submittedName>
        <fullName evidence="4">Peptidyl-tRNA hydrolase</fullName>
    </submittedName>
</protein>
<dbReference type="GO" id="GO:0003747">
    <property type="term" value="F:translation release factor activity"/>
    <property type="evidence" value="ECO:0007669"/>
    <property type="project" value="InterPro"/>
</dbReference>
<dbReference type="InterPro" id="IPR000352">
    <property type="entry name" value="Pep_chain_release_fac_I"/>
</dbReference>
<dbReference type="InterPro" id="IPR045853">
    <property type="entry name" value="Pep_chain_release_fac_I_sf"/>
</dbReference>
<evidence type="ECO:0000313" key="4">
    <source>
        <dbReference type="EMBL" id="KFZ29234.1"/>
    </source>
</evidence>
<reference evidence="4 5" key="1">
    <citation type="submission" date="2014-06" db="EMBL/GenBank/DDBJ databases">
        <title>Draft genome sequence of Idiomarina sp. MCCC 1A10513.</title>
        <authorList>
            <person name="Du J."/>
            <person name="Lai Q."/>
            <person name="Shao Z."/>
        </authorList>
    </citation>
    <scope>NUCLEOTIDE SEQUENCE [LARGE SCALE GENOMIC DNA]</scope>
    <source>
        <strain evidence="4 5">MCCC 1A10513</strain>
    </source>
</reference>
<organism evidence="4 5">
    <name type="scientific">Pseudidiomarina atlantica</name>
    <dbReference type="NCBI Taxonomy" id="1517416"/>
    <lineage>
        <taxon>Bacteria</taxon>
        <taxon>Pseudomonadati</taxon>
        <taxon>Pseudomonadota</taxon>
        <taxon>Gammaproteobacteria</taxon>
        <taxon>Alteromonadales</taxon>
        <taxon>Idiomarinaceae</taxon>
        <taxon>Pseudidiomarina</taxon>
    </lineage>
</organism>
<comment type="caution">
    <text evidence="4">The sequence shown here is derived from an EMBL/GenBank/DDBJ whole genome shotgun (WGS) entry which is preliminary data.</text>
</comment>
<keyword evidence="5" id="KW-1185">Reference proteome</keyword>
<gene>
    <name evidence="4" type="ORF">IDAT_04200</name>
</gene>
<dbReference type="Pfam" id="PF00472">
    <property type="entry name" value="RF-1"/>
    <property type="match status" value="1"/>
</dbReference>
<dbReference type="EMBL" id="JPIN01000004">
    <property type="protein sequence ID" value="KFZ29234.1"/>
    <property type="molecule type" value="Genomic_DNA"/>
</dbReference>
<keyword evidence="4" id="KW-0378">Hydrolase</keyword>
<dbReference type="OrthoDB" id="9815709at2"/>
<dbReference type="PANTHER" id="PTHR47814:SF1">
    <property type="entry name" value="PEPTIDYL-TRNA HYDROLASE ARFB"/>
    <property type="match status" value="1"/>
</dbReference>
<dbReference type="SUPFAM" id="SSF75620">
    <property type="entry name" value="Release factor"/>
    <property type="match status" value="1"/>
</dbReference>
<dbReference type="AlphaFoldDB" id="A0A094ITT5"/>
<dbReference type="STRING" id="1517416.IDAT_04200"/>
<feature type="domain" description="Prokaryotic-type class I peptide chain release factors" evidence="3">
    <location>
        <begin position="9"/>
        <end position="134"/>
    </location>
</feature>
<dbReference type="NCBIfam" id="NF006718">
    <property type="entry name" value="PRK09256.1"/>
    <property type="match status" value="1"/>
</dbReference>
<evidence type="ECO:0000256" key="2">
    <source>
        <dbReference type="SAM" id="MobiDB-lite"/>
    </source>
</evidence>
<dbReference type="GO" id="GO:0004045">
    <property type="term" value="F:peptidyl-tRNA hydrolase activity"/>
    <property type="evidence" value="ECO:0007669"/>
    <property type="project" value="TreeGrafter"/>
</dbReference>
<feature type="compositionally biased region" description="Basic residues" evidence="2">
    <location>
        <begin position="116"/>
        <end position="128"/>
    </location>
</feature>
<dbReference type="Proteomes" id="UP000053718">
    <property type="component" value="Unassembled WGS sequence"/>
</dbReference>
<dbReference type="RefSeq" id="WP_034730937.1">
    <property type="nucleotide sequence ID" value="NZ_JPIN01000004.1"/>
</dbReference>
<evidence type="ECO:0000313" key="5">
    <source>
        <dbReference type="Proteomes" id="UP000053718"/>
    </source>
</evidence>